<dbReference type="Proteomes" id="UP000001572">
    <property type="component" value="Chromosome"/>
</dbReference>
<feature type="chain" id="PRO_5002702711" description="Copper amine oxidase-like N-terminal domain-containing protein" evidence="2">
    <location>
        <begin position="24"/>
        <end position="704"/>
    </location>
</feature>
<evidence type="ECO:0000256" key="1">
    <source>
        <dbReference type="SAM" id="Coils"/>
    </source>
</evidence>
<accession>A6TJP8</accession>
<dbReference type="RefSeq" id="WP_011971325.1">
    <property type="nucleotide sequence ID" value="NC_009633.1"/>
</dbReference>
<dbReference type="AlphaFoldDB" id="A6TJP8"/>
<dbReference type="eggNOG" id="ENOG5030INZ">
    <property type="taxonomic scope" value="Bacteria"/>
</dbReference>
<dbReference type="OrthoDB" id="2353630at2"/>
<dbReference type="EMBL" id="CP000724">
    <property type="protein sequence ID" value="ABR46416.1"/>
    <property type="molecule type" value="Genomic_DNA"/>
</dbReference>
<organism evidence="3 4">
    <name type="scientific">Alkaliphilus metalliredigens (strain QYMF)</name>
    <dbReference type="NCBI Taxonomy" id="293826"/>
    <lineage>
        <taxon>Bacteria</taxon>
        <taxon>Bacillati</taxon>
        <taxon>Bacillota</taxon>
        <taxon>Clostridia</taxon>
        <taxon>Peptostreptococcales</taxon>
        <taxon>Natronincolaceae</taxon>
        <taxon>Alkaliphilus</taxon>
    </lineage>
</organism>
<evidence type="ECO:0000313" key="3">
    <source>
        <dbReference type="EMBL" id="ABR46416.1"/>
    </source>
</evidence>
<feature type="signal peptide" evidence="2">
    <location>
        <begin position="1"/>
        <end position="23"/>
    </location>
</feature>
<keyword evidence="4" id="KW-1185">Reference proteome</keyword>
<proteinExistence type="predicted"/>
<evidence type="ECO:0000256" key="2">
    <source>
        <dbReference type="SAM" id="SignalP"/>
    </source>
</evidence>
<dbReference type="HOGENOM" id="CLU_391635_0_0_9"/>
<dbReference type="KEGG" id="amt:Amet_0179"/>
<evidence type="ECO:0000313" key="4">
    <source>
        <dbReference type="Proteomes" id="UP000001572"/>
    </source>
</evidence>
<protein>
    <recommendedName>
        <fullName evidence="5">Copper amine oxidase-like N-terminal domain-containing protein</fullName>
    </recommendedName>
</protein>
<evidence type="ECO:0008006" key="5">
    <source>
        <dbReference type="Google" id="ProtNLM"/>
    </source>
</evidence>
<keyword evidence="2" id="KW-0732">Signal</keyword>
<reference evidence="4" key="1">
    <citation type="journal article" date="2016" name="Genome Announc.">
        <title>Complete genome sequence of Alkaliphilus metalliredigens strain QYMF, an alkaliphilic and metal-reducing bacterium isolated from borax-contaminated leachate ponds.</title>
        <authorList>
            <person name="Hwang C."/>
            <person name="Copeland A."/>
            <person name="Lucas S."/>
            <person name="Lapidus A."/>
            <person name="Barry K."/>
            <person name="Detter J.C."/>
            <person name="Glavina Del Rio T."/>
            <person name="Hammon N."/>
            <person name="Israni S."/>
            <person name="Dalin E."/>
            <person name="Tice H."/>
            <person name="Pitluck S."/>
            <person name="Chertkov O."/>
            <person name="Brettin T."/>
            <person name="Bruce D."/>
            <person name="Han C."/>
            <person name="Schmutz J."/>
            <person name="Larimer F."/>
            <person name="Land M.L."/>
            <person name="Hauser L."/>
            <person name="Kyrpides N."/>
            <person name="Mikhailova N."/>
            <person name="Ye Q."/>
            <person name="Zhou J."/>
            <person name="Richardson P."/>
            <person name="Fields M.W."/>
        </authorList>
    </citation>
    <scope>NUCLEOTIDE SEQUENCE [LARGE SCALE GENOMIC DNA]</scope>
    <source>
        <strain evidence="4">QYMF</strain>
    </source>
</reference>
<sequence length="704" mass="84316">MRIQRIIFILLLCILLLSSSASALPSGYSRSIVGEFHDMDITINNDFIRLEEDPFFYSGLLYVPLESLSTYLPMEIDYNQGSGYIDLLTGGFTNYRTEEEYSVTLLQRNYLLAKLNQEQKQLETQLNNREFTPHQRITTLAEMEDYLQDRYDQLLEIPMTIRLRRGTGDYYRLQITFPYEDRQDFREVAKRRIEYWVEDMLYSVRDLHDPYAQVEGWIRDDRSDYTIDHTSYVDFESSQRWIDFDFIYDDSRVRRLHLHEAAYADEKKQGSSEKSIRHQPLAIWVQNLEVRLDGQRLPLRGEVYQINNEIYLPLVDLADSFYFSFSYDETAHQLDIFNDNFLWGDVPFQPNQLGQKQDSIDNVLKEIVSLEQELRRSRDRLYPHRQISSVTRMEAYLRDYFSDYDGMELRIHFTEYRDHEYRLRIRISEEDSRLFDRNNHYILLDLVSDMWDVIQDLYDPDAILVGSIRSSADDSDDSFYVFFESDEDYLDFDFADYDTSTTESVDAERLERELQRSLRRYNRRSLEVTFRYEAISTRRDIDLNIYFTQSRFYEWELEDKMDYLFDLQREIESLYGEIGVNGRIIDESRDETALRFSFEQGHIRSYDLLTEIEAYLNRHYSRFSFGGEVFSFDFSLSERDLDAFDLRLAGDFAQQENSWRAVEESEGDEFHAFVQQAVSYIKRFWNVDVHPKVFDRNLSTIDLL</sequence>
<keyword evidence="1" id="KW-0175">Coiled coil</keyword>
<name>A6TJP8_ALKMQ</name>
<gene>
    <name evidence="3" type="ordered locus">Amet_0179</name>
</gene>
<feature type="coiled-coil region" evidence="1">
    <location>
        <begin position="353"/>
        <end position="380"/>
    </location>
</feature>